<keyword evidence="8" id="KW-1185">Reference proteome</keyword>
<feature type="transmembrane region" description="Helical" evidence="5">
    <location>
        <begin position="121"/>
        <end position="142"/>
    </location>
</feature>
<dbReference type="RefSeq" id="WP_229745735.1">
    <property type="nucleotide sequence ID" value="NZ_BMCU01000001.1"/>
</dbReference>
<gene>
    <name evidence="7" type="ORF">GCM10007304_04680</name>
</gene>
<evidence type="ECO:0000256" key="5">
    <source>
        <dbReference type="SAM" id="Phobius"/>
    </source>
</evidence>
<evidence type="ECO:0000259" key="6">
    <source>
        <dbReference type="Pfam" id="PF04138"/>
    </source>
</evidence>
<feature type="domain" description="GtrA/DPMS transmembrane" evidence="6">
    <location>
        <begin position="31"/>
        <end position="142"/>
    </location>
</feature>
<dbReference type="InterPro" id="IPR007267">
    <property type="entry name" value="GtrA_DPMS_TM"/>
</dbReference>
<reference evidence="7" key="2">
    <citation type="submission" date="2020-09" db="EMBL/GenBank/DDBJ databases">
        <authorList>
            <person name="Sun Q."/>
            <person name="Sedlacek I."/>
        </authorList>
    </citation>
    <scope>NUCLEOTIDE SEQUENCE</scope>
    <source>
        <strain evidence="7">CCM 7905</strain>
    </source>
</reference>
<dbReference type="GO" id="GO:0000271">
    <property type="term" value="P:polysaccharide biosynthetic process"/>
    <property type="evidence" value="ECO:0007669"/>
    <property type="project" value="InterPro"/>
</dbReference>
<feature type="transmembrane region" description="Helical" evidence="5">
    <location>
        <begin position="94"/>
        <end position="115"/>
    </location>
</feature>
<comment type="caution">
    <text evidence="7">The sequence shown here is derived from an EMBL/GenBank/DDBJ whole genome shotgun (WGS) entry which is preliminary data.</text>
</comment>
<evidence type="ECO:0000256" key="1">
    <source>
        <dbReference type="ARBA" id="ARBA00004141"/>
    </source>
</evidence>
<evidence type="ECO:0000256" key="2">
    <source>
        <dbReference type="ARBA" id="ARBA00022692"/>
    </source>
</evidence>
<dbReference type="EMBL" id="BMCU01000001">
    <property type="protein sequence ID" value="GGF93948.1"/>
    <property type="molecule type" value="Genomic_DNA"/>
</dbReference>
<dbReference type="Pfam" id="PF04138">
    <property type="entry name" value="GtrA_DPMS_TM"/>
    <property type="match status" value="1"/>
</dbReference>
<reference evidence="7" key="1">
    <citation type="journal article" date="2014" name="Int. J. Syst. Evol. Microbiol.">
        <title>Complete genome sequence of Corynebacterium casei LMG S-19264T (=DSM 44701T), isolated from a smear-ripened cheese.</title>
        <authorList>
            <consortium name="US DOE Joint Genome Institute (JGI-PGF)"/>
            <person name="Walter F."/>
            <person name="Albersmeier A."/>
            <person name="Kalinowski J."/>
            <person name="Ruckert C."/>
        </authorList>
    </citation>
    <scope>NUCLEOTIDE SEQUENCE</scope>
    <source>
        <strain evidence="7">CCM 7905</strain>
    </source>
</reference>
<comment type="subcellular location">
    <subcellularLocation>
        <location evidence="1">Membrane</location>
        <topology evidence="1">Multi-pass membrane protein</topology>
    </subcellularLocation>
</comment>
<dbReference type="AlphaFoldDB" id="A0A917FMJ1"/>
<name>A0A917FMJ1_9NOCA</name>
<dbReference type="GO" id="GO:0016020">
    <property type="term" value="C:membrane"/>
    <property type="evidence" value="ECO:0007669"/>
    <property type="project" value="UniProtKB-SubCell"/>
</dbReference>
<evidence type="ECO:0000313" key="7">
    <source>
        <dbReference type="EMBL" id="GGF93948.1"/>
    </source>
</evidence>
<organism evidence="7 8">
    <name type="scientific">Rhodococcoides trifolii</name>
    <dbReference type="NCBI Taxonomy" id="908250"/>
    <lineage>
        <taxon>Bacteria</taxon>
        <taxon>Bacillati</taxon>
        <taxon>Actinomycetota</taxon>
        <taxon>Actinomycetes</taxon>
        <taxon>Mycobacteriales</taxon>
        <taxon>Nocardiaceae</taxon>
        <taxon>Rhodococcoides</taxon>
    </lineage>
</organism>
<keyword evidence="4 5" id="KW-0472">Membrane</keyword>
<proteinExistence type="predicted"/>
<evidence type="ECO:0000313" key="8">
    <source>
        <dbReference type="Proteomes" id="UP000654257"/>
    </source>
</evidence>
<keyword evidence="3 5" id="KW-1133">Transmembrane helix</keyword>
<protein>
    <recommendedName>
        <fullName evidence="6">GtrA/DPMS transmembrane domain-containing protein</fullName>
    </recommendedName>
</protein>
<accession>A0A917FMJ1</accession>
<dbReference type="Proteomes" id="UP000654257">
    <property type="component" value="Unassembled WGS sequence"/>
</dbReference>
<feature type="transmembrane region" description="Helical" evidence="5">
    <location>
        <begin position="29"/>
        <end position="50"/>
    </location>
</feature>
<feature type="transmembrane region" description="Helical" evidence="5">
    <location>
        <begin position="56"/>
        <end position="73"/>
    </location>
</feature>
<keyword evidence="2 5" id="KW-0812">Transmembrane</keyword>
<sequence>MAVPTMTWTPTASVGVFTRLRSDALWSQLVRFAAVGGSSNVVYVVLFAVMMRYGSVLANLAGVVVSTVLATELHRRLTFHAASRVGWFTAQWEGGGLALVGLVTSYAALAVLHAAVDAPSWVVSAAVVIGASAAAGLVRFIALRGLF</sequence>
<evidence type="ECO:0000256" key="4">
    <source>
        <dbReference type="ARBA" id="ARBA00023136"/>
    </source>
</evidence>
<evidence type="ECO:0000256" key="3">
    <source>
        <dbReference type="ARBA" id="ARBA00022989"/>
    </source>
</evidence>